<dbReference type="CDD" id="cd03801">
    <property type="entry name" value="GT4_PimA-like"/>
    <property type="match status" value="1"/>
</dbReference>
<dbReference type="SUPFAM" id="SSF53756">
    <property type="entry name" value="UDP-Glycosyltransferase/glycogen phosphorylase"/>
    <property type="match status" value="1"/>
</dbReference>
<keyword evidence="3" id="KW-1185">Reference proteome</keyword>
<dbReference type="eggNOG" id="COG0438">
    <property type="taxonomic scope" value="Bacteria"/>
</dbReference>
<dbReference type="AlphaFoldDB" id="A6TTR2"/>
<dbReference type="KEGG" id="amt:Amet_3452"/>
<proteinExistence type="predicted"/>
<gene>
    <name evidence="2" type="ordered locus">Amet_3452</name>
</gene>
<evidence type="ECO:0000313" key="2">
    <source>
        <dbReference type="EMBL" id="ABR49580.1"/>
    </source>
</evidence>
<dbReference type="RefSeq" id="WP_012064543.1">
    <property type="nucleotide sequence ID" value="NC_009633.1"/>
</dbReference>
<dbReference type="CAZy" id="GT4">
    <property type="family name" value="Glycosyltransferase Family 4"/>
</dbReference>
<dbReference type="HOGENOM" id="CLU_052303_0_0_9"/>
<name>A6TTR2_ALKMQ</name>
<dbReference type="Gene3D" id="3.40.50.2000">
    <property type="entry name" value="Glycogen Phosphorylase B"/>
    <property type="match status" value="2"/>
</dbReference>
<evidence type="ECO:0000313" key="3">
    <source>
        <dbReference type="Proteomes" id="UP000001572"/>
    </source>
</evidence>
<dbReference type="PANTHER" id="PTHR12526">
    <property type="entry name" value="GLYCOSYLTRANSFERASE"/>
    <property type="match status" value="1"/>
</dbReference>
<dbReference type="InterPro" id="IPR001296">
    <property type="entry name" value="Glyco_trans_1"/>
</dbReference>
<dbReference type="PANTHER" id="PTHR12526:SF637">
    <property type="entry name" value="GLYCOSYLTRANSFERASE EPSF-RELATED"/>
    <property type="match status" value="1"/>
</dbReference>
<keyword evidence="2" id="KW-0808">Transferase</keyword>
<dbReference type="Pfam" id="PF00534">
    <property type="entry name" value="Glycos_transf_1"/>
    <property type="match status" value="1"/>
</dbReference>
<dbReference type="OrthoDB" id="9766971at2"/>
<accession>A6TTR2</accession>
<dbReference type="Proteomes" id="UP000001572">
    <property type="component" value="Chromosome"/>
</dbReference>
<dbReference type="STRING" id="293826.Amet_3452"/>
<reference evidence="3" key="1">
    <citation type="journal article" date="2016" name="Genome Announc.">
        <title>Complete genome sequence of Alkaliphilus metalliredigens strain QYMF, an alkaliphilic and metal-reducing bacterium isolated from borax-contaminated leachate ponds.</title>
        <authorList>
            <person name="Hwang C."/>
            <person name="Copeland A."/>
            <person name="Lucas S."/>
            <person name="Lapidus A."/>
            <person name="Barry K."/>
            <person name="Detter J.C."/>
            <person name="Glavina Del Rio T."/>
            <person name="Hammon N."/>
            <person name="Israni S."/>
            <person name="Dalin E."/>
            <person name="Tice H."/>
            <person name="Pitluck S."/>
            <person name="Chertkov O."/>
            <person name="Brettin T."/>
            <person name="Bruce D."/>
            <person name="Han C."/>
            <person name="Schmutz J."/>
            <person name="Larimer F."/>
            <person name="Land M.L."/>
            <person name="Hauser L."/>
            <person name="Kyrpides N."/>
            <person name="Mikhailova N."/>
            <person name="Ye Q."/>
            <person name="Zhou J."/>
            <person name="Richardson P."/>
            <person name="Fields M.W."/>
        </authorList>
    </citation>
    <scope>NUCLEOTIDE SEQUENCE [LARGE SCALE GENOMIC DNA]</scope>
    <source>
        <strain evidence="3">QYMF</strain>
    </source>
</reference>
<organism evidence="2 3">
    <name type="scientific">Alkaliphilus metalliredigens (strain QYMF)</name>
    <dbReference type="NCBI Taxonomy" id="293826"/>
    <lineage>
        <taxon>Bacteria</taxon>
        <taxon>Bacillati</taxon>
        <taxon>Bacillota</taxon>
        <taxon>Clostridia</taxon>
        <taxon>Peptostreptococcales</taxon>
        <taxon>Natronincolaceae</taxon>
        <taxon>Alkaliphilus</taxon>
    </lineage>
</organism>
<dbReference type="EMBL" id="CP000724">
    <property type="protein sequence ID" value="ABR49580.1"/>
    <property type="molecule type" value="Genomic_DNA"/>
</dbReference>
<protein>
    <submittedName>
        <fullName evidence="2">Glycosyl transferase, group 1</fullName>
    </submittedName>
</protein>
<feature type="domain" description="Glycosyl transferase family 1" evidence="1">
    <location>
        <begin position="193"/>
        <end position="348"/>
    </location>
</feature>
<dbReference type="GO" id="GO:0016757">
    <property type="term" value="F:glycosyltransferase activity"/>
    <property type="evidence" value="ECO:0007669"/>
    <property type="project" value="InterPro"/>
</dbReference>
<evidence type="ECO:0000259" key="1">
    <source>
        <dbReference type="Pfam" id="PF00534"/>
    </source>
</evidence>
<sequence>MTKKIALLTTNFFNPTGSRIIMGGAERYQVDLCRLLRKLGLHVEVWQIGDQWTKEFDGVKIHGIATNKTEYNTFPELNMAFYENSMSFDYSIYFILSLAYPIAHEKSIAISHGAYWDSPGFHTTTGRQEIQQEWLRRMGGALAGPQKLISVDTNTINYFNTTLPSFYHKWEYLPNYVDTGIFYPMEHTENSHNTVRVLFPRRLVPVRGINETMRAAEILTARYPEIEFHFCGRGHDDNIEMLMSQWATSQERCFYYWKSFEMMPEIYQQADIVLVPSRSTEGTSLAALEAMACGKPVIAGLAGGLSDIVLHGYNGYLIKPSVENLVTAIEELVKDKKKRNQMGKRGREIAMSFSKEIWEERWTNVMSTVFR</sequence>